<dbReference type="AlphaFoldDB" id="A0AAV8PSZ3"/>
<dbReference type="InterPro" id="IPR011009">
    <property type="entry name" value="Kinase-like_dom_sf"/>
</dbReference>
<organism evidence="1 2">
    <name type="scientific">Ensete ventricosum</name>
    <name type="common">Abyssinian banana</name>
    <name type="synonym">Musa ensete</name>
    <dbReference type="NCBI Taxonomy" id="4639"/>
    <lineage>
        <taxon>Eukaryota</taxon>
        <taxon>Viridiplantae</taxon>
        <taxon>Streptophyta</taxon>
        <taxon>Embryophyta</taxon>
        <taxon>Tracheophyta</taxon>
        <taxon>Spermatophyta</taxon>
        <taxon>Magnoliopsida</taxon>
        <taxon>Liliopsida</taxon>
        <taxon>Zingiberales</taxon>
        <taxon>Musaceae</taxon>
        <taxon>Ensete</taxon>
    </lineage>
</organism>
<dbReference type="PANTHER" id="PTHR45631:SF202">
    <property type="entry name" value="SENESCENCE-INDUCED RECEPTOR-LIKE SERINE_THREONINE-PROTEIN KINASE"/>
    <property type="match status" value="1"/>
</dbReference>
<comment type="caution">
    <text evidence="1">The sequence shown here is derived from an EMBL/GenBank/DDBJ whole genome shotgun (WGS) entry which is preliminary data.</text>
</comment>
<gene>
    <name evidence="1" type="ORF">OPV22_030861</name>
</gene>
<reference evidence="1 2" key="1">
    <citation type="submission" date="2022-12" db="EMBL/GenBank/DDBJ databases">
        <title>Chromosome-scale assembly of the Ensete ventricosum genome.</title>
        <authorList>
            <person name="Dussert Y."/>
            <person name="Stocks J."/>
            <person name="Wendawek A."/>
            <person name="Woldeyes F."/>
            <person name="Nichols R.A."/>
            <person name="Borrell J.S."/>
        </authorList>
    </citation>
    <scope>NUCLEOTIDE SEQUENCE [LARGE SCALE GENOMIC DNA]</scope>
    <source>
        <strain evidence="2">cv. Maze</strain>
        <tissue evidence="1">Seeds</tissue>
    </source>
</reference>
<sequence length="133" mass="14986">MSAVESRAGAPPIQDALAIPETHRFTYDELKAITNDFDILLGKGGPRLFSYRGLRDHLSDKTGNGQMLSWRERIRIAVEAAQGLEYLHKGRSRFWAVKAFPDRCPDSCIDYYTVVVGTPGYIDPEESKNYFGN</sequence>
<dbReference type="Proteomes" id="UP001222027">
    <property type="component" value="Unassembled WGS sequence"/>
</dbReference>
<evidence type="ECO:0008006" key="3">
    <source>
        <dbReference type="Google" id="ProtNLM"/>
    </source>
</evidence>
<name>A0AAV8PSZ3_ENSVE</name>
<dbReference type="PANTHER" id="PTHR45631">
    <property type="entry name" value="OS07G0107800 PROTEIN-RELATED"/>
    <property type="match status" value="1"/>
</dbReference>
<evidence type="ECO:0000313" key="1">
    <source>
        <dbReference type="EMBL" id="KAJ8457935.1"/>
    </source>
</evidence>
<keyword evidence="2" id="KW-1185">Reference proteome</keyword>
<proteinExistence type="predicted"/>
<evidence type="ECO:0000313" key="2">
    <source>
        <dbReference type="Proteomes" id="UP001222027"/>
    </source>
</evidence>
<protein>
    <recommendedName>
        <fullName evidence="3">Protein kinase domain-containing protein</fullName>
    </recommendedName>
</protein>
<dbReference type="SUPFAM" id="SSF56112">
    <property type="entry name" value="Protein kinase-like (PK-like)"/>
    <property type="match status" value="1"/>
</dbReference>
<dbReference type="Gene3D" id="1.10.510.10">
    <property type="entry name" value="Transferase(Phosphotransferase) domain 1"/>
    <property type="match status" value="1"/>
</dbReference>
<dbReference type="EMBL" id="JAQQAF010000009">
    <property type="protein sequence ID" value="KAJ8457935.1"/>
    <property type="molecule type" value="Genomic_DNA"/>
</dbReference>
<accession>A0AAV8PSZ3</accession>